<organism evidence="1 3">
    <name type="scientific">Candidatus Colimorpha enterica</name>
    <dbReference type="NCBI Taxonomy" id="3083063"/>
    <lineage>
        <taxon>Bacteria</taxon>
        <taxon>Pseudomonadati</taxon>
        <taxon>Bacteroidota</taxon>
        <taxon>Bacteroidia</taxon>
        <taxon>Bacteroidales</taxon>
        <taxon>Candidatus Colimorpha</taxon>
    </lineage>
</organism>
<reference evidence="2 4" key="2">
    <citation type="submission" date="2022-03" db="EMBL/GenBank/DDBJ databases">
        <title>Metagenome-assembled genomes from swine fecal metagenomes.</title>
        <authorList>
            <person name="Holman D.B."/>
            <person name="Kommadath A."/>
        </authorList>
    </citation>
    <scope>NUCLEOTIDE SEQUENCE [LARGE SCALE GENOMIC DNA]</scope>
    <source>
        <strain evidence="2">SUG147</strain>
    </source>
</reference>
<reference evidence="1" key="1">
    <citation type="submission" date="2012-11" db="EMBL/GenBank/DDBJ databases">
        <title>Dependencies among metagenomic species, viruses, plasmids and units of genetic variation.</title>
        <authorList>
            <person name="Nielsen H.B."/>
            <person name="Almeida M."/>
            <person name="Juncker A.S."/>
            <person name="Rasmussen S."/>
            <person name="Li J."/>
            <person name="Sunagawa S."/>
            <person name="Plichta D."/>
            <person name="Gautier L."/>
            <person name="Le Chatelier E."/>
            <person name="Peletier E."/>
            <person name="Bonde I."/>
            <person name="Nielsen T."/>
            <person name="Manichanh C."/>
            <person name="Arumugam M."/>
            <person name="Batto J."/>
            <person name="Santos M.B.Q.D."/>
            <person name="Blom N."/>
            <person name="Borruel N."/>
            <person name="Burgdorf K.S."/>
            <person name="Boumezbeur F."/>
            <person name="Casellas F."/>
            <person name="Dore J."/>
            <person name="Guarner F."/>
            <person name="Hansen T."/>
            <person name="Hildebrand F."/>
            <person name="Kaas R.S."/>
            <person name="Kennedy S."/>
            <person name="Kristiansen K."/>
            <person name="Kultima J.R."/>
            <person name="Leonard P."/>
            <person name="Levenez F."/>
            <person name="Lund O."/>
            <person name="Moumen B."/>
            <person name="Le Paslier D."/>
            <person name="Pons N."/>
            <person name="Pedersen O."/>
            <person name="Prifti E."/>
            <person name="Qin J."/>
            <person name="Raes J."/>
            <person name="Tap J."/>
            <person name="Tims S."/>
            <person name="Ussery D.W."/>
            <person name="Yamada T."/>
            <person name="MetaHit consortium"/>
            <person name="Renault P."/>
            <person name="Sicheritz-Ponten T."/>
            <person name="Bork P."/>
            <person name="Wang J."/>
            <person name="Brunak S."/>
            <person name="Ehrlich S.D."/>
        </authorList>
    </citation>
    <scope>NUCLEOTIDE SEQUENCE [LARGE SCALE GENOMIC DNA]</scope>
</reference>
<protein>
    <recommendedName>
        <fullName evidence="5">DUF892 family protein</fullName>
    </recommendedName>
</protein>
<dbReference type="AlphaFoldDB" id="R6U2E2"/>
<name>R6U2E2_9BACT</name>
<dbReference type="EMBL" id="JALEMU010000119">
    <property type="protein sequence ID" value="MCI5756078.1"/>
    <property type="molecule type" value="Genomic_DNA"/>
</dbReference>
<dbReference type="Proteomes" id="UP001139365">
    <property type="component" value="Unassembled WGS sequence"/>
</dbReference>
<evidence type="ECO:0000313" key="2">
    <source>
        <dbReference type="EMBL" id="MCI5756078.1"/>
    </source>
</evidence>
<dbReference type="Gene3D" id="1.20.1260.10">
    <property type="match status" value="1"/>
</dbReference>
<gene>
    <name evidence="1" type="ORF">BN580_02101</name>
    <name evidence="2" type="ORF">MR241_07270</name>
</gene>
<dbReference type="Proteomes" id="UP000017938">
    <property type="component" value="Unassembled WGS sequence"/>
</dbReference>
<evidence type="ECO:0000313" key="1">
    <source>
        <dbReference type="EMBL" id="CDC76274.1"/>
    </source>
</evidence>
<comment type="caution">
    <text evidence="1">The sequence shown here is derived from an EMBL/GenBank/DDBJ whole genome shotgun (WGS) entry which is preliminary data.</text>
</comment>
<dbReference type="STRING" id="1263015.BN580_02101"/>
<evidence type="ECO:0000313" key="3">
    <source>
        <dbReference type="Proteomes" id="UP000017938"/>
    </source>
</evidence>
<evidence type="ECO:0000313" key="4">
    <source>
        <dbReference type="Proteomes" id="UP001139365"/>
    </source>
</evidence>
<accession>R6U2E2</accession>
<proteinExistence type="predicted"/>
<dbReference type="EMBL" id="CBFW010000359">
    <property type="protein sequence ID" value="CDC76274.1"/>
    <property type="molecule type" value="Genomic_DNA"/>
</dbReference>
<sequence>MNTETIELLKEINSGCKAAVDSMDQVRTRITSPELKKITEDCGARHTGIGEKCRKLLGDAGLGECNPTAVGMTMAHIGTEVKLAVDSGDKHIAKMLSDGAAMGIRSISQVLNNSPEASPESRGLAKELIAEEKGFFDDMMKFV</sequence>
<dbReference type="InterPro" id="IPR012347">
    <property type="entry name" value="Ferritin-like"/>
</dbReference>
<evidence type="ECO:0008006" key="5">
    <source>
        <dbReference type="Google" id="ProtNLM"/>
    </source>
</evidence>